<feature type="transmembrane region" description="Helical" evidence="6">
    <location>
        <begin position="262"/>
        <end position="283"/>
    </location>
</feature>
<reference evidence="8" key="2">
    <citation type="submission" date="2021-01" db="EMBL/GenBank/DDBJ databases">
        <authorList>
            <person name="Schikora-Tamarit M.A."/>
        </authorList>
    </citation>
    <scope>NUCLEOTIDE SEQUENCE</scope>
    <source>
        <strain evidence="8">CBS6341</strain>
    </source>
</reference>
<feature type="transmembrane region" description="Helical" evidence="6">
    <location>
        <begin position="377"/>
        <end position="398"/>
    </location>
</feature>
<sequence length="709" mass="79195">MHPHHAASILFQNGDIDGELEGFSACLNFDQQFVKPTSIKILEFANLSTFLPFFESDKRIIHLTNSKMVGVGSLFRKTLPLKESDIEEKKDYATSELEVLSAEPIELQAKETYNQNKLYPIESYLYYAVIERRRLAENETRDHWSDKLIIKLDIDNEPYNAMVPEDAVPKRDNSQMILRMGSFWSVFYLITSDILGPSASPYAFSTLGFGKGSILYTVLFGCAVYCGLLIWKQFLDLHSSVHPIRTFADLGFRLTGFYGKTLISFLHIVYLVLAVSQLILGSGQALSQIIKGKFCFVALMVFWMIFGWGLGQIRSLKHFSKVASFSVYSTITVCILSMAGVAHWAPNYAAAYSQTGAVEGPIVTKGFIGGGTMNDQLVGVMNIIYAYAGSILFPEMLAEMMNPFDFWKGSILAQLLIWFCYMVYGIFIYAYQGQFVINPGNQGVSNYALQTVCNVISLISGMLAAGLYGNVGLKGLYQSFLVDYFKVPELDTYKGKILWVFSTILYWAIAFIIAAAIPQLSSVAAIAAAACAIQFTYSFPALFQVILQMHKDAILADGEFDPETETRPKADTWREWSRWKRAYFTHWGWNTFNLTLGLSALALAGLGLWSSIEAIITTFQQDGSATSFDKVKFGKISPLDNLPLDVIIPINSFSSLKIPPPELPFQQLAETINKALILELGPNSLIEIDKTALIFPCEWNGVKSWGCFE</sequence>
<feature type="transmembrane region" description="Helical" evidence="6">
    <location>
        <begin position="289"/>
        <end position="310"/>
    </location>
</feature>
<feature type="transmembrane region" description="Helical" evidence="6">
    <location>
        <begin position="214"/>
        <end position="231"/>
    </location>
</feature>
<evidence type="ECO:0000256" key="6">
    <source>
        <dbReference type="SAM" id="Phobius"/>
    </source>
</evidence>
<feature type="transmembrane region" description="Helical" evidence="6">
    <location>
        <begin position="587"/>
        <end position="609"/>
    </location>
</feature>
<feature type="transmembrane region" description="Helical" evidence="6">
    <location>
        <begin position="410"/>
        <end position="431"/>
    </location>
</feature>
<feature type="domain" description="Amino acid transporter transmembrane" evidence="7">
    <location>
        <begin position="181"/>
        <end position="547"/>
    </location>
</feature>
<gene>
    <name evidence="8" type="ORF">WICMUC_002856</name>
</gene>
<dbReference type="GO" id="GO:0005774">
    <property type="term" value="C:vacuolar membrane"/>
    <property type="evidence" value="ECO:0007669"/>
    <property type="project" value="UniProtKB-SubCell"/>
</dbReference>
<dbReference type="Pfam" id="PF01490">
    <property type="entry name" value="Aa_trans"/>
    <property type="match status" value="1"/>
</dbReference>
<evidence type="ECO:0000256" key="1">
    <source>
        <dbReference type="ARBA" id="ARBA00004128"/>
    </source>
</evidence>
<dbReference type="PANTHER" id="PTHR22950:SF461">
    <property type="entry name" value="AMINO ACID TRANSPORTER TRANSMEMBRANE DOMAIN-CONTAINING PROTEIN"/>
    <property type="match status" value="1"/>
</dbReference>
<dbReference type="EMBL" id="JAEUBF010000782">
    <property type="protein sequence ID" value="KAH3675024.1"/>
    <property type="molecule type" value="Genomic_DNA"/>
</dbReference>
<feature type="transmembrane region" description="Helical" evidence="6">
    <location>
        <begin position="523"/>
        <end position="543"/>
    </location>
</feature>
<comment type="similarity">
    <text evidence="2">Belongs to the amino acid/polyamine transporter 2 family.</text>
</comment>
<proteinExistence type="inferred from homology"/>
<evidence type="ECO:0000259" key="7">
    <source>
        <dbReference type="Pfam" id="PF01490"/>
    </source>
</evidence>
<feature type="transmembrane region" description="Helical" evidence="6">
    <location>
        <begin position="455"/>
        <end position="477"/>
    </location>
</feature>
<keyword evidence="9" id="KW-1185">Reference proteome</keyword>
<comment type="subcellular location">
    <subcellularLocation>
        <location evidence="1">Vacuole membrane</location>
        <topology evidence="1">Multi-pass membrane protein</topology>
    </subcellularLocation>
</comment>
<name>A0A9P8PP94_9ASCO</name>
<evidence type="ECO:0000313" key="9">
    <source>
        <dbReference type="Proteomes" id="UP000769528"/>
    </source>
</evidence>
<organism evidence="8 9">
    <name type="scientific">Wickerhamomyces mucosus</name>
    <dbReference type="NCBI Taxonomy" id="1378264"/>
    <lineage>
        <taxon>Eukaryota</taxon>
        <taxon>Fungi</taxon>
        <taxon>Dikarya</taxon>
        <taxon>Ascomycota</taxon>
        <taxon>Saccharomycotina</taxon>
        <taxon>Saccharomycetes</taxon>
        <taxon>Phaffomycetales</taxon>
        <taxon>Wickerhamomycetaceae</taxon>
        <taxon>Wickerhamomyces</taxon>
    </lineage>
</organism>
<accession>A0A9P8PP94</accession>
<dbReference type="InterPro" id="IPR013057">
    <property type="entry name" value="AA_transpt_TM"/>
</dbReference>
<dbReference type="OrthoDB" id="40134at2759"/>
<feature type="transmembrane region" description="Helical" evidence="6">
    <location>
        <begin position="497"/>
        <end position="517"/>
    </location>
</feature>
<reference evidence="8" key="1">
    <citation type="journal article" date="2021" name="Open Biol.">
        <title>Shared evolutionary footprints suggest mitochondrial oxidative damage underlies multiple complex I losses in fungi.</title>
        <authorList>
            <person name="Schikora-Tamarit M.A."/>
            <person name="Marcet-Houben M."/>
            <person name="Nosek J."/>
            <person name="Gabaldon T."/>
        </authorList>
    </citation>
    <scope>NUCLEOTIDE SEQUENCE</scope>
    <source>
        <strain evidence="8">CBS6341</strain>
    </source>
</reference>
<dbReference type="Proteomes" id="UP000769528">
    <property type="component" value="Unassembled WGS sequence"/>
</dbReference>
<keyword evidence="5 6" id="KW-0472">Membrane</keyword>
<dbReference type="AlphaFoldDB" id="A0A9P8PP94"/>
<protein>
    <recommendedName>
        <fullName evidence="7">Amino acid transporter transmembrane domain-containing protein</fullName>
    </recommendedName>
</protein>
<dbReference type="PANTHER" id="PTHR22950">
    <property type="entry name" value="AMINO ACID TRANSPORTER"/>
    <property type="match status" value="1"/>
</dbReference>
<evidence type="ECO:0000256" key="4">
    <source>
        <dbReference type="ARBA" id="ARBA00022989"/>
    </source>
</evidence>
<evidence type="ECO:0000256" key="5">
    <source>
        <dbReference type="ARBA" id="ARBA00023136"/>
    </source>
</evidence>
<dbReference type="GO" id="GO:0015179">
    <property type="term" value="F:L-amino acid transmembrane transporter activity"/>
    <property type="evidence" value="ECO:0007669"/>
    <property type="project" value="TreeGrafter"/>
</dbReference>
<keyword evidence="3 6" id="KW-0812">Transmembrane</keyword>
<keyword evidence="4 6" id="KW-1133">Transmembrane helix</keyword>
<evidence type="ECO:0000313" key="8">
    <source>
        <dbReference type="EMBL" id="KAH3675024.1"/>
    </source>
</evidence>
<feature type="transmembrane region" description="Helical" evidence="6">
    <location>
        <begin position="322"/>
        <end position="345"/>
    </location>
</feature>
<evidence type="ECO:0000256" key="3">
    <source>
        <dbReference type="ARBA" id="ARBA00022692"/>
    </source>
</evidence>
<comment type="caution">
    <text evidence="8">The sequence shown here is derived from an EMBL/GenBank/DDBJ whole genome shotgun (WGS) entry which is preliminary data.</text>
</comment>
<evidence type="ECO:0000256" key="2">
    <source>
        <dbReference type="ARBA" id="ARBA00008066"/>
    </source>
</evidence>
<feature type="transmembrane region" description="Helical" evidence="6">
    <location>
        <begin position="176"/>
        <end position="194"/>
    </location>
</feature>